<evidence type="ECO:0000313" key="2">
    <source>
        <dbReference type="WBParaSite" id="ACRNAN_Path_1520.g5928.t1"/>
    </source>
</evidence>
<evidence type="ECO:0000313" key="1">
    <source>
        <dbReference type="Proteomes" id="UP000887540"/>
    </source>
</evidence>
<keyword evidence="1" id="KW-1185">Reference proteome</keyword>
<sequence length="98" mass="11416">MESWVGKKCVKKIKWSNLTSSTTSKNSFTKLWLNKPGPSQAMKPMPYDLMDYESLINKGNLQEGTTEHALNKPWRNDFEFCFAIVVNFRSHQLVIYIQ</sequence>
<protein>
    <submittedName>
        <fullName evidence="2">Uncharacterized protein</fullName>
    </submittedName>
</protein>
<dbReference type="AlphaFoldDB" id="A0A914C1S3"/>
<organism evidence="1 2">
    <name type="scientific">Acrobeloides nanus</name>
    <dbReference type="NCBI Taxonomy" id="290746"/>
    <lineage>
        <taxon>Eukaryota</taxon>
        <taxon>Metazoa</taxon>
        <taxon>Ecdysozoa</taxon>
        <taxon>Nematoda</taxon>
        <taxon>Chromadorea</taxon>
        <taxon>Rhabditida</taxon>
        <taxon>Tylenchina</taxon>
        <taxon>Cephalobomorpha</taxon>
        <taxon>Cephaloboidea</taxon>
        <taxon>Cephalobidae</taxon>
        <taxon>Acrobeloides</taxon>
    </lineage>
</organism>
<accession>A0A914C1S3</accession>
<name>A0A914C1S3_9BILA</name>
<proteinExistence type="predicted"/>
<dbReference type="WBParaSite" id="ACRNAN_Path_1520.g5928.t1">
    <property type="protein sequence ID" value="ACRNAN_Path_1520.g5928.t1"/>
    <property type="gene ID" value="ACRNAN_Path_1520.g5928"/>
</dbReference>
<dbReference type="Proteomes" id="UP000887540">
    <property type="component" value="Unplaced"/>
</dbReference>
<reference evidence="2" key="1">
    <citation type="submission" date="2022-11" db="UniProtKB">
        <authorList>
            <consortium name="WormBaseParasite"/>
        </authorList>
    </citation>
    <scope>IDENTIFICATION</scope>
</reference>